<dbReference type="GO" id="GO:0016491">
    <property type="term" value="F:oxidoreductase activity"/>
    <property type="evidence" value="ECO:0007669"/>
    <property type="project" value="UniProtKB-KW"/>
</dbReference>
<dbReference type="Gene3D" id="3.40.50.720">
    <property type="entry name" value="NAD(P)-binding Rossmann-like Domain"/>
    <property type="match status" value="1"/>
</dbReference>
<keyword evidence="2" id="KW-0560">Oxidoreductase</keyword>
<evidence type="ECO:0000313" key="3">
    <source>
        <dbReference type="EMBL" id="POH69439.1"/>
    </source>
</evidence>
<protein>
    <recommendedName>
        <fullName evidence="5">Short-chain dehydrogenase</fullName>
    </recommendedName>
</protein>
<name>A0A2S3ZLM1_9MICO</name>
<dbReference type="InterPro" id="IPR036291">
    <property type="entry name" value="NAD(P)-bd_dom_sf"/>
</dbReference>
<keyword evidence="4" id="KW-1185">Reference proteome</keyword>
<dbReference type="EMBL" id="PPXD01000004">
    <property type="protein sequence ID" value="POH69439.1"/>
    <property type="molecule type" value="Genomic_DNA"/>
</dbReference>
<comment type="similarity">
    <text evidence="1">Belongs to the short-chain dehydrogenases/reductases (SDR) family.</text>
</comment>
<dbReference type="SUPFAM" id="SSF51735">
    <property type="entry name" value="NAD(P)-binding Rossmann-fold domains"/>
    <property type="match status" value="1"/>
</dbReference>
<evidence type="ECO:0000313" key="4">
    <source>
        <dbReference type="Proteomes" id="UP000237340"/>
    </source>
</evidence>
<dbReference type="Proteomes" id="UP000237340">
    <property type="component" value="Unassembled WGS sequence"/>
</dbReference>
<evidence type="ECO:0000256" key="2">
    <source>
        <dbReference type="ARBA" id="ARBA00023002"/>
    </source>
</evidence>
<sequence>MSWNPRALPDQSGRTFVVTGANAGLGYFTSEQLAGAGAHVVLACRNPAKAAAAIAAIRGRVPGASVSALALDVADLGSVRGAADRILEFPRLDGLILNAGIVHPPQDRSVSLDGAELVLATNYTGHFLLTGLALPALQRTPGSRVVSLGSMISRLMDSSLDDLQLEVTYNGWKAYAQSKIAMQVFGFELDRRLRAAGQGGPDGVQSLVSHPGYSISGLTPGIRGVNEVSRAKRFADTLQGFIGAQSKDAGAWPTVRAAIDPDARGGQYYGPRFLTRGAPALQHPTRTSLDRGIAERLFTRTEALVDLPFALPAQLGPR</sequence>
<dbReference type="PANTHER" id="PTHR24320:SF148">
    <property type="entry name" value="NAD(P)-BINDING ROSSMANN-FOLD SUPERFAMILY PROTEIN"/>
    <property type="match status" value="1"/>
</dbReference>
<accession>A0A2S3ZLM1</accession>
<reference evidence="3 4" key="1">
    <citation type="submission" date="2018-01" db="EMBL/GenBank/DDBJ databases">
        <title>Cryobacterium sp. nov., from glaciers in China.</title>
        <authorList>
            <person name="Liu Q."/>
            <person name="Xin Y.-H."/>
        </authorList>
    </citation>
    <scope>NUCLEOTIDE SEQUENCE [LARGE SCALE GENOMIC DNA]</scope>
    <source>
        <strain evidence="3 4">TMN-42</strain>
    </source>
</reference>
<comment type="caution">
    <text evidence="3">The sequence shown here is derived from an EMBL/GenBank/DDBJ whole genome shotgun (WGS) entry which is preliminary data.</text>
</comment>
<dbReference type="PANTHER" id="PTHR24320">
    <property type="entry name" value="RETINOL DEHYDROGENASE"/>
    <property type="match status" value="1"/>
</dbReference>
<dbReference type="AlphaFoldDB" id="A0A2S3ZLM1"/>
<gene>
    <name evidence="3" type="ORF">C3B61_02215</name>
</gene>
<evidence type="ECO:0008006" key="5">
    <source>
        <dbReference type="Google" id="ProtNLM"/>
    </source>
</evidence>
<evidence type="ECO:0000256" key="1">
    <source>
        <dbReference type="ARBA" id="ARBA00006484"/>
    </source>
</evidence>
<proteinExistence type="inferred from homology"/>
<dbReference type="InterPro" id="IPR002347">
    <property type="entry name" value="SDR_fam"/>
</dbReference>
<dbReference type="Pfam" id="PF00106">
    <property type="entry name" value="adh_short"/>
    <property type="match status" value="1"/>
</dbReference>
<organism evidence="3 4">
    <name type="scientific">Cryobacterium zongtaii</name>
    <dbReference type="NCBI Taxonomy" id="1259217"/>
    <lineage>
        <taxon>Bacteria</taxon>
        <taxon>Bacillati</taxon>
        <taxon>Actinomycetota</taxon>
        <taxon>Actinomycetes</taxon>
        <taxon>Micrococcales</taxon>
        <taxon>Microbacteriaceae</taxon>
        <taxon>Cryobacterium</taxon>
    </lineage>
</organism>
<dbReference type="RefSeq" id="WP_103459396.1">
    <property type="nucleotide sequence ID" value="NZ_PPXD01000004.1"/>
</dbReference>
<dbReference type="PRINTS" id="PR00081">
    <property type="entry name" value="GDHRDH"/>
</dbReference>